<dbReference type="Proteomes" id="UP000274843">
    <property type="component" value="Unassembled WGS sequence"/>
</dbReference>
<dbReference type="EMBL" id="RKHY01000002">
    <property type="protein sequence ID" value="ROS32129.1"/>
    <property type="molecule type" value="Genomic_DNA"/>
</dbReference>
<proteinExistence type="predicted"/>
<dbReference type="AlphaFoldDB" id="A0A3N2G7E5"/>
<comment type="caution">
    <text evidence="1">The sequence shown here is derived from an EMBL/GenBank/DDBJ whole genome shotgun (WGS) entry which is preliminary data.</text>
</comment>
<organism evidence="1 2">
    <name type="scientific">Amycolatopsis thermoflava</name>
    <dbReference type="NCBI Taxonomy" id="84480"/>
    <lineage>
        <taxon>Bacteria</taxon>
        <taxon>Bacillati</taxon>
        <taxon>Actinomycetota</taxon>
        <taxon>Actinomycetes</taxon>
        <taxon>Pseudonocardiales</taxon>
        <taxon>Pseudonocardiaceae</taxon>
        <taxon>Amycolatopsis</taxon>
        <taxon>Amycolatopsis methanolica group</taxon>
    </lineage>
</organism>
<dbReference type="InterPro" id="IPR011008">
    <property type="entry name" value="Dimeric_a/b-barrel"/>
</dbReference>
<accession>A0A3N2G7E5</accession>
<evidence type="ECO:0000313" key="1">
    <source>
        <dbReference type="EMBL" id="ROS32129.1"/>
    </source>
</evidence>
<sequence>MKFILAFRPRSDGSREMFDYEWGVIHPTLMITTRSVMRGFKRYAQHRTPDGVSDELYQYGRHDLGWYAFSDHWLDSLEDLLAMFHGDDYPQRMQPHNFGDHNFVIELLDGEVIHDQPRPFTGRGGVKLVNFIARREGMEQTAFAASWNGDYAENLRRIAASGLVKRAVLNTQLPLDAATFTGTLFEMGGVQTYAGTEELWFADLADLRSYLKVVDDDHDTAKVKQELVDADRSFSMVVVERVVWDYTADQPPPRPAVENPKSLEALLLHQEKPWGRWNTIEPAHD</sequence>
<dbReference type="Gene3D" id="3.30.70.100">
    <property type="match status" value="2"/>
</dbReference>
<dbReference type="SUPFAM" id="SSF54909">
    <property type="entry name" value="Dimeric alpha+beta barrel"/>
    <property type="match status" value="2"/>
</dbReference>
<protein>
    <recommendedName>
        <fullName evidence="3">EthD domain-containing protein</fullName>
    </recommendedName>
</protein>
<keyword evidence="2" id="KW-1185">Reference proteome</keyword>
<evidence type="ECO:0000313" key="2">
    <source>
        <dbReference type="Proteomes" id="UP000274843"/>
    </source>
</evidence>
<gene>
    <name evidence="1" type="ORF">EDD35_7877</name>
</gene>
<name>A0A3N2G7E5_9PSEU</name>
<reference evidence="1 2" key="1">
    <citation type="submission" date="2018-11" db="EMBL/GenBank/DDBJ databases">
        <title>Sequencing the genomes of 1000 actinobacteria strains.</title>
        <authorList>
            <person name="Klenk H.-P."/>
        </authorList>
    </citation>
    <scope>NUCLEOTIDE SEQUENCE [LARGE SCALE GENOMIC DNA]</scope>
    <source>
        <strain evidence="1 2">DSM 44348</strain>
    </source>
</reference>
<evidence type="ECO:0008006" key="3">
    <source>
        <dbReference type="Google" id="ProtNLM"/>
    </source>
</evidence>